<accession>A0A1C1CUG4</accession>
<keyword evidence="3" id="KW-1185">Reference proteome</keyword>
<feature type="compositionally biased region" description="Acidic residues" evidence="1">
    <location>
        <begin position="167"/>
        <end position="178"/>
    </location>
</feature>
<dbReference type="VEuPathDB" id="FungiDB:CLCR_09185"/>
<evidence type="ECO:0000313" key="2">
    <source>
        <dbReference type="EMBL" id="OCT52118.1"/>
    </source>
</evidence>
<dbReference type="STRING" id="86049.A0A1C1CUG4"/>
<dbReference type="Proteomes" id="UP000094526">
    <property type="component" value="Unassembled WGS sequence"/>
</dbReference>
<organism evidence="2 3">
    <name type="scientific">Cladophialophora carrionii</name>
    <dbReference type="NCBI Taxonomy" id="86049"/>
    <lineage>
        <taxon>Eukaryota</taxon>
        <taxon>Fungi</taxon>
        <taxon>Dikarya</taxon>
        <taxon>Ascomycota</taxon>
        <taxon>Pezizomycotina</taxon>
        <taxon>Eurotiomycetes</taxon>
        <taxon>Chaetothyriomycetidae</taxon>
        <taxon>Chaetothyriales</taxon>
        <taxon>Herpotrichiellaceae</taxon>
        <taxon>Cladophialophora</taxon>
    </lineage>
</organism>
<evidence type="ECO:0000313" key="3">
    <source>
        <dbReference type="Proteomes" id="UP000094526"/>
    </source>
</evidence>
<gene>
    <name evidence="2" type="ORF">CLCR_09185</name>
</gene>
<dbReference type="OrthoDB" id="5418867at2759"/>
<proteinExistence type="predicted"/>
<comment type="caution">
    <text evidence="2">The sequence shown here is derived from an EMBL/GenBank/DDBJ whole genome shotgun (WGS) entry which is preliminary data.</text>
</comment>
<feature type="compositionally biased region" description="Low complexity" evidence="1">
    <location>
        <begin position="79"/>
        <end position="91"/>
    </location>
</feature>
<dbReference type="AlphaFoldDB" id="A0A1C1CUG4"/>
<feature type="compositionally biased region" description="Basic residues" evidence="1">
    <location>
        <begin position="129"/>
        <end position="144"/>
    </location>
</feature>
<evidence type="ECO:0000256" key="1">
    <source>
        <dbReference type="SAM" id="MobiDB-lite"/>
    </source>
</evidence>
<feature type="compositionally biased region" description="Basic and acidic residues" evidence="1">
    <location>
        <begin position="154"/>
        <end position="166"/>
    </location>
</feature>
<dbReference type="VEuPathDB" id="FungiDB:G647_06026"/>
<reference evidence="3" key="1">
    <citation type="submission" date="2015-07" db="EMBL/GenBank/DDBJ databases">
        <authorList>
            <person name="Teixeira M.M."/>
            <person name="Souza R.C."/>
            <person name="Almeida L.G."/>
            <person name="Vicente V.A."/>
            <person name="de Hoog S."/>
            <person name="Bocca A.L."/>
            <person name="de Almeida S.R."/>
            <person name="Vasconcelos A.T."/>
            <person name="Felipe M.S."/>
        </authorList>
    </citation>
    <scope>NUCLEOTIDE SEQUENCE [LARGE SCALE GENOMIC DNA]</scope>
    <source>
        <strain evidence="3">KSF</strain>
    </source>
</reference>
<feature type="region of interest" description="Disordered" evidence="1">
    <location>
        <begin position="72"/>
        <end position="178"/>
    </location>
</feature>
<protein>
    <submittedName>
        <fullName evidence="2">Uncharacterized protein</fullName>
    </submittedName>
</protein>
<dbReference type="EMBL" id="LGRB01000009">
    <property type="protein sequence ID" value="OCT52118.1"/>
    <property type="molecule type" value="Genomic_DNA"/>
</dbReference>
<name>A0A1C1CUG4_9EURO</name>
<sequence length="178" mass="18551">MWDSNGADEPTCFVPAFFVLFEPSTIFANLLPTAFLLNRLLQSLSANTTASECTPKALTHRITTIKKKAGMLSNGSGLATPASATPAAPASGKPEKPRKHATKSDTTANADSSVKRAMEDDDGGAPATKKAKAKGTRKGFKKRAPAAPDATCGEESKKLKNERDGDGEGDGDGDGVQE</sequence>